<dbReference type="AlphaFoldDB" id="A0A9Q8SWY7"/>
<protein>
    <recommendedName>
        <fullName evidence="3">Gpi anchored serine-threonine rich protein</fullName>
    </recommendedName>
</protein>
<dbReference type="EMBL" id="CP019477">
    <property type="protein sequence ID" value="UQC85077.1"/>
    <property type="molecule type" value="Genomic_DNA"/>
</dbReference>
<reference evidence="1" key="1">
    <citation type="journal article" date="2021" name="Mol. Plant Microbe Interact.">
        <title>Complete Genome Sequence of the Plant-Pathogenic Fungus Colletotrichum lupini.</title>
        <authorList>
            <person name="Baroncelli R."/>
            <person name="Pensec F."/>
            <person name="Da Lio D."/>
            <person name="Boufleur T."/>
            <person name="Vicente I."/>
            <person name="Sarrocco S."/>
            <person name="Picot A."/>
            <person name="Baraldi E."/>
            <person name="Sukno S."/>
            <person name="Thon M."/>
            <person name="Le Floch G."/>
        </authorList>
    </citation>
    <scope>NUCLEOTIDE SEQUENCE</scope>
    <source>
        <strain evidence="1">IMI 504893</strain>
    </source>
</reference>
<name>A0A9Q8SWY7_9PEZI</name>
<dbReference type="Proteomes" id="UP000830671">
    <property type="component" value="Chromosome 5"/>
</dbReference>
<organism evidence="1 2">
    <name type="scientific">Colletotrichum lupini</name>
    <dbReference type="NCBI Taxonomy" id="145971"/>
    <lineage>
        <taxon>Eukaryota</taxon>
        <taxon>Fungi</taxon>
        <taxon>Dikarya</taxon>
        <taxon>Ascomycota</taxon>
        <taxon>Pezizomycotina</taxon>
        <taxon>Sordariomycetes</taxon>
        <taxon>Hypocreomycetidae</taxon>
        <taxon>Glomerellales</taxon>
        <taxon>Glomerellaceae</taxon>
        <taxon>Colletotrichum</taxon>
        <taxon>Colletotrichum acutatum species complex</taxon>
    </lineage>
</organism>
<keyword evidence="2" id="KW-1185">Reference proteome</keyword>
<evidence type="ECO:0000313" key="2">
    <source>
        <dbReference type="Proteomes" id="UP000830671"/>
    </source>
</evidence>
<dbReference type="RefSeq" id="XP_049146694.1">
    <property type="nucleotide sequence ID" value="XM_049289549.1"/>
</dbReference>
<gene>
    <name evidence="1" type="ORF">CLUP02_10573</name>
</gene>
<sequence length="284" mass="29340">MPDGPITYSNSLASRATAFALLGLVEGVRGPFALSSLFLSLLLPFRNKPPPTHCSSKTAYFVFDKPNSPRFVQSLAKVFETLYIRWNHHTTVVLDNQYNPVIIDLTVKKTFHTPKMKFFYPLALALAAVVAAADDDCDAAPIVEACLTSENAKVKDCNATDYDCLCAAYQAVATCYNNCPKDSRAAPAQGQVTIYCQQASLYGSAAMRKTQSVVSATGSASAAVASNSASATAAATGTSASGSSASATASASSSSSSANIGVGQLARNTGGVLLAVAGVVAAVL</sequence>
<proteinExistence type="predicted"/>
<evidence type="ECO:0008006" key="3">
    <source>
        <dbReference type="Google" id="ProtNLM"/>
    </source>
</evidence>
<dbReference type="GeneID" id="73344559"/>
<dbReference type="KEGG" id="clup:CLUP02_10573"/>
<accession>A0A9Q8SWY7</accession>
<evidence type="ECO:0000313" key="1">
    <source>
        <dbReference type="EMBL" id="UQC85077.1"/>
    </source>
</evidence>